<accession>A0A914VUD1</accession>
<dbReference type="InterPro" id="IPR019424">
    <property type="entry name" value="7TM_GPCR_Srsx"/>
</dbReference>
<feature type="transmembrane region" description="Helical" evidence="5">
    <location>
        <begin position="63"/>
        <end position="89"/>
    </location>
</feature>
<keyword evidence="3 5" id="KW-1133">Transmembrane helix</keyword>
<evidence type="ECO:0000256" key="4">
    <source>
        <dbReference type="ARBA" id="ARBA00023136"/>
    </source>
</evidence>
<feature type="transmembrane region" description="Helical" evidence="5">
    <location>
        <begin position="31"/>
        <end position="51"/>
    </location>
</feature>
<keyword evidence="7" id="KW-1185">Reference proteome</keyword>
<feature type="transmembrane region" description="Helical" evidence="5">
    <location>
        <begin position="109"/>
        <end position="126"/>
    </location>
</feature>
<evidence type="ECO:0000256" key="1">
    <source>
        <dbReference type="ARBA" id="ARBA00004370"/>
    </source>
</evidence>
<feature type="transmembrane region" description="Helical" evidence="5">
    <location>
        <begin position="263"/>
        <end position="287"/>
    </location>
</feature>
<evidence type="ECO:0000259" key="6">
    <source>
        <dbReference type="PROSITE" id="PS50262"/>
    </source>
</evidence>
<evidence type="ECO:0000256" key="3">
    <source>
        <dbReference type="ARBA" id="ARBA00022989"/>
    </source>
</evidence>
<keyword evidence="4 5" id="KW-0472">Membrane</keyword>
<dbReference type="Pfam" id="PF10320">
    <property type="entry name" value="7TM_GPCR_Srsx"/>
    <property type="match status" value="1"/>
</dbReference>
<dbReference type="SUPFAM" id="SSF81321">
    <property type="entry name" value="Family A G protein-coupled receptor-like"/>
    <property type="match status" value="1"/>
</dbReference>
<evidence type="ECO:0000313" key="7">
    <source>
        <dbReference type="Proteomes" id="UP000887566"/>
    </source>
</evidence>
<sequence>MLCYNATADLVAVPPADPRVTNAVGLALYQLYIYAGVPTVIANAICILVFVSKQKLRIKYPLFATLAVGDLLNGLGMLLAGIFRTRLILNSDYNRRTSFECLRNPWPHFYIIGGQLSSFILFIMGIERIFAVFQPIKYKKYATLRLRLTVIAQASLIAFISLLIGYLCSFLNSDQCVIAICSISNTTGRPYSNYNYVIVIGLPIVALILNIITFIRAKRSMIQSRMQREWHRVQLTLAVCTCSVALIAIPNFLLWGYGRYWDLAIMPYLFIAFCCYSGVNLLVYFIMKKDFRYQLLMLLSFGWIKTGAVSKKSDMRLIQIQPTEGMPTVNELSPASAATNRFSFSAPFPATTKF</sequence>
<feature type="transmembrane region" description="Helical" evidence="5">
    <location>
        <begin position="235"/>
        <end position="257"/>
    </location>
</feature>
<dbReference type="Gene3D" id="1.20.1070.10">
    <property type="entry name" value="Rhodopsin 7-helix transmembrane proteins"/>
    <property type="match status" value="1"/>
</dbReference>
<feature type="transmembrane region" description="Helical" evidence="5">
    <location>
        <begin position="146"/>
        <end position="167"/>
    </location>
</feature>
<dbReference type="InterPro" id="IPR047130">
    <property type="entry name" value="7TM_GPCR_Srsx_nematod"/>
</dbReference>
<organism evidence="7 8">
    <name type="scientific">Plectus sambesii</name>
    <dbReference type="NCBI Taxonomy" id="2011161"/>
    <lineage>
        <taxon>Eukaryota</taxon>
        <taxon>Metazoa</taxon>
        <taxon>Ecdysozoa</taxon>
        <taxon>Nematoda</taxon>
        <taxon>Chromadorea</taxon>
        <taxon>Plectida</taxon>
        <taxon>Plectina</taxon>
        <taxon>Plectoidea</taxon>
        <taxon>Plectidae</taxon>
        <taxon>Plectus</taxon>
    </lineage>
</organism>
<dbReference type="PROSITE" id="PS50262">
    <property type="entry name" value="G_PROTEIN_RECEP_F1_2"/>
    <property type="match status" value="1"/>
</dbReference>
<comment type="subcellular location">
    <subcellularLocation>
        <location evidence="1">Membrane</location>
    </subcellularLocation>
</comment>
<protein>
    <submittedName>
        <fullName evidence="8">G-protein coupled receptors family 1 profile domain-containing protein</fullName>
    </submittedName>
</protein>
<dbReference type="PANTHER" id="PTHR23360">
    <property type="entry name" value="G-PROTEIN COUPLED RECEPTORS FAMILY 1 PROFILE DOMAIN-CONTAINING PROTEIN-RELATED"/>
    <property type="match status" value="1"/>
</dbReference>
<evidence type="ECO:0000256" key="5">
    <source>
        <dbReference type="SAM" id="Phobius"/>
    </source>
</evidence>
<name>A0A914VUD1_9BILA</name>
<dbReference type="AlphaFoldDB" id="A0A914VUD1"/>
<feature type="transmembrane region" description="Helical" evidence="5">
    <location>
        <begin position="194"/>
        <end position="215"/>
    </location>
</feature>
<evidence type="ECO:0000313" key="8">
    <source>
        <dbReference type="WBParaSite" id="PSAMB.scaffold2518size22783.g18148.t1"/>
    </source>
</evidence>
<dbReference type="Proteomes" id="UP000887566">
    <property type="component" value="Unplaced"/>
</dbReference>
<reference evidence="8" key="1">
    <citation type="submission" date="2022-11" db="UniProtKB">
        <authorList>
            <consortium name="WormBaseParasite"/>
        </authorList>
    </citation>
    <scope>IDENTIFICATION</scope>
</reference>
<feature type="domain" description="G-protein coupled receptors family 1 profile" evidence="6">
    <location>
        <begin position="42"/>
        <end position="254"/>
    </location>
</feature>
<dbReference type="InterPro" id="IPR017452">
    <property type="entry name" value="GPCR_Rhodpsn_7TM"/>
</dbReference>
<evidence type="ECO:0000256" key="2">
    <source>
        <dbReference type="ARBA" id="ARBA00022692"/>
    </source>
</evidence>
<proteinExistence type="predicted"/>
<dbReference type="WBParaSite" id="PSAMB.scaffold2518size22783.g18148.t1">
    <property type="protein sequence ID" value="PSAMB.scaffold2518size22783.g18148.t1"/>
    <property type="gene ID" value="PSAMB.scaffold2518size22783.g18148"/>
</dbReference>
<keyword evidence="2 5" id="KW-0812">Transmembrane</keyword>
<dbReference type="GO" id="GO:0016020">
    <property type="term" value="C:membrane"/>
    <property type="evidence" value="ECO:0007669"/>
    <property type="project" value="UniProtKB-SubCell"/>
</dbReference>